<organism evidence="2 3">
    <name type="scientific">Rangifer tarandus platyrhynchus</name>
    <name type="common">Svalbard reindeer</name>
    <dbReference type="NCBI Taxonomy" id="3082113"/>
    <lineage>
        <taxon>Eukaryota</taxon>
        <taxon>Metazoa</taxon>
        <taxon>Chordata</taxon>
        <taxon>Craniata</taxon>
        <taxon>Vertebrata</taxon>
        <taxon>Euteleostomi</taxon>
        <taxon>Mammalia</taxon>
        <taxon>Eutheria</taxon>
        <taxon>Laurasiatheria</taxon>
        <taxon>Artiodactyla</taxon>
        <taxon>Ruminantia</taxon>
        <taxon>Pecora</taxon>
        <taxon>Cervidae</taxon>
        <taxon>Odocoileinae</taxon>
        <taxon>Rangifer</taxon>
    </lineage>
</organism>
<evidence type="ECO:0000313" key="2">
    <source>
        <dbReference type="EMBL" id="CAI9156731.1"/>
    </source>
</evidence>
<evidence type="ECO:0000313" key="3">
    <source>
        <dbReference type="Proteomes" id="UP001176941"/>
    </source>
</evidence>
<reference evidence="2" key="1">
    <citation type="submission" date="2023-04" db="EMBL/GenBank/DDBJ databases">
        <authorList>
            <consortium name="ELIXIR-Norway"/>
        </authorList>
    </citation>
    <scope>NUCLEOTIDE SEQUENCE [LARGE SCALE GENOMIC DNA]</scope>
</reference>
<dbReference type="EMBL" id="OX459951">
    <property type="protein sequence ID" value="CAI9156731.1"/>
    <property type="molecule type" value="Genomic_DNA"/>
</dbReference>
<protein>
    <submittedName>
        <fullName evidence="2">Uncharacterized protein</fullName>
    </submittedName>
</protein>
<sequence>MGVLSHRCWQPRNSEEGSRALGTRLLEGTGLAAADPPEGQSDKAQEADRPGAGFRVEGGSRAQVSADGAASKLAGESPLPPLAFRSPSRACG</sequence>
<proteinExistence type="predicted"/>
<gene>
    <name evidence="2" type="ORF">MRATA1EN1_LOCUS5693</name>
</gene>
<dbReference type="Proteomes" id="UP001176941">
    <property type="component" value="Chromosome 15"/>
</dbReference>
<feature type="compositionally biased region" description="Basic and acidic residues" evidence="1">
    <location>
        <begin position="40"/>
        <end position="49"/>
    </location>
</feature>
<accession>A0ABN8Y652</accession>
<keyword evidence="3" id="KW-1185">Reference proteome</keyword>
<feature type="region of interest" description="Disordered" evidence="1">
    <location>
        <begin position="1"/>
        <end position="92"/>
    </location>
</feature>
<evidence type="ECO:0000256" key="1">
    <source>
        <dbReference type="SAM" id="MobiDB-lite"/>
    </source>
</evidence>
<name>A0ABN8Y652_RANTA</name>